<evidence type="ECO:0000313" key="2">
    <source>
        <dbReference type="EMBL" id="EGB10514.1"/>
    </source>
</evidence>
<dbReference type="SUPFAM" id="SSF50939">
    <property type="entry name" value="Sialidases"/>
    <property type="match status" value="1"/>
</dbReference>
<dbReference type="KEGG" id="aaf:AURANDRAFT_62513"/>
<dbReference type="InParanoid" id="F0Y3T7"/>
<evidence type="ECO:0008006" key="4">
    <source>
        <dbReference type="Google" id="ProtNLM"/>
    </source>
</evidence>
<dbReference type="Gene3D" id="2.120.10.10">
    <property type="match status" value="1"/>
</dbReference>
<dbReference type="RefSeq" id="XP_009035303.1">
    <property type="nucleotide sequence ID" value="XM_009037055.1"/>
</dbReference>
<dbReference type="Gene3D" id="2.60.120.200">
    <property type="match status" value="1"/>
</dbReference>
<gene>
    <name evidence="2" type="ORF">AURANDRAFT_62513</name>
</gene>
<dbReference type="GeneID" id="20223931"/>
<dbReference type="Proteomes" id="UP000002729">
    <property type="component" value="Unassembled WGS sequence"/>
</dbReference>
<dbReference type="EMBL" id="GL833124">
    <property type="protein sequence ID" value="EGB10514.1"/>
    <property type="molecule type" value="Genomic_DNA"/>
</dbReference>
<keyword evidence="3" id="KW-1185">Reference proteome</keyword>
<feature type="chain" id="PRO_5003261319" description="LamG-like jellyroll fold domain-containing protein" evidence="1">
    <location>
        <begin position="19"/>
        <end position="1415"/>
    </location>
</feature>
<organism evidence="3">
    <name type="scientific">Aureococcus anophagefferens</name>
    <name type="common">Harmful bloom alga</name>
    <dbReference type="NCBI Taxonomy" id="44056"/>
    <lineage>
        <taxon>Eukaryota</taxon>
        <taxon>Sar</taxon>
        <taxon>Stramenopiles</taxon>
        <taxon>Ochrophyta</taxon>
        <taxon>Pelagophyceae</taxon>
        <taxon>Pelagomonadales</taxon>
        <taxon>Pelagomonadaceae</taxon>
        <taxon>Aureococcus</taxon>
    </lineage>
</organism>
<sequence length="1415" mass="149730">MAFSRAALLLLPLAAAAALNVTFHADDSFDVTIDGTPWLSGGGVSVQSGGELLSTWSSTLAPTGPWEFYGGADVRGDFTARRRGYAAPGAAAPLVVVECLAYDGAVRFAQTFPAGLEDTGGDGVVAEWPILGPNATGLGVLTFQGRFMEGSKATAWTGARSVTTGAYGGPLAFFDDAGRVLVASLGSHFATGAHAASARDANSLAFGILGSATSVPEGFSVDVALTYDAKGLTAAVKAHGASLLQTYGTERVDDYTTSYLGYSTDNGAYYYYKPNGTYERTLLDVRAYAQAERIPYRYALLDSWWYTKGAGGGVKNWTCTAETFPGGCADFSETTGWKFQLHNRMWSADNVYAKQNGGSYDFLVEGDLAIPTSQAFWDDLMAGGAAWGMAVYEQDWMYNEFLGLNATQTSATLAEDWLREMANGASNAGAAVQYCMEMARFVMQAVELPAVTQFRASDDYGAGNDAKCGFPYCVYYVGTTSLLAYALDLKPSKDNFWSTQVQPGNAFNNRTMERFSDMQAAIAALSSGPVQVSDGVGYSDRAVILRTCDDRGRLLQPSRPASAVDAAFAAAAGVGAGPAARIPNVLPVMATHTAIGAYKWGHILTINLAEDFQLDASHLAPTDWDAAADAVVYTGYGKASNVTVSAFPVTLKACNESDFSVHHVAPLFDNGWAYLGEVAKWVPVAAARTASVAFDDAGVSVVLAGAPGEALELAFYAPNKTVVSASCVLSESGAATLAASDYGVAPRKARFAWIASIQASVGAARPSRMAAMGTRSFLWAALAAAAVASESKDPRFIPTGRVIAGIDGGYSDQPQCLPTPTAGGWLCTTTVTSNHEGGPGEHIASSRTTDFGATWSDSVPLETGALTNAYNALFEDPKTGRVVALYGMNDDNVTLSPSGDTLRRTARRTDVLGYFRMRYSDDGGRSWSKDHWRVPLRRTRVDEHNVPFDGNVTMQWCVDKGIVTDDGGALAAFTKVGTFVSSPPEEVFLLYSPNLFAVGDDFSEAVWKTVGSGADADRGLRQWPDDKPAVSAEPHVVPVPGGYHLVYRTDAGYLGAASAPAADGPWALVEGTWAAYRVDATFPSQKTYHLKNPRGPITPRLFRKVRGAATPTYLMLYYNNPGSPTGTIMGYPSRCVYWLAPGWAKDGVVEWGQPEVALYETYDLCHDHNGPGYPDFVETEDKVYISETNKAAAYVHEVDASLLALLFEQTTRASYVDPEKSANLLDIPGGPGQRLNPSNLTGGQGLPDLSGFGADGMPAGFTIEMQIEGMGKVGERLLDTRANGAGAGVVLSVAKAGLAFEVSDGANSANLSTTKDCAAALAEDGQHQFAVVVDAGPSLITMVVDGRLCNGGNSTSYDAKGWAQYQPAVLGAVDAGAKVQVGPDFSGVIGSLRLYGTALRHTEVLGNQRADRARK</sequence>
<feature type="signal peptide" evidence="1">
    <location>
        <begin position="1"/>
        <end position="18"/>
    </location>
</feature>
<accession>F0Y3T7</accession>
<dbReference type="InterPro" id="IPR013320">
    <property type="entry name" value="ConA-like_dom_sf"/>
</dbReference>
<dbReference type="SUPFAM" id="SSF51445">
    <property type="entry name" value="(Trans)glycosidases"/>
    <property type="match status" value="1"/>
</dbReference>
<dbReference type="SUPFAM" id="SSF49899">
    <property type="entry name" value="Concanavalin A-like lectins/glucanases"/>
    <property type="match status" value="1"/>
</dbReference>
<dbReference type="eggNOG" id="ENOG502QRFD">
    <property type="taxonomic scope" value="Eukaryota"/>
</dbReference>
<name>F0Y3T7_AURAN</name>
<evidence type="ECO:0000256" key="1">
    <source>
        <dbReference type="SAM" id="SignalP"/>
    </source>
</evidence>
<protein>
    <recommendedName>
        <fullName evidence="4">LamG-like jellyroll fold domain-containing protein</fullName>
    </recommendedName>
</protein>
<reference evidence="2 3" key="1">
    <citation type="journal article" date="2011" name="Proc. Natl. Acad. Sci. U.S.A.">
        <title>Niche of harmful alga Aureococcus anophagefferens revealed through ecogenomics.</title>
        <authorList>
            <person name="Gobler C.J."/>
            <person name="Berry D.L."/>
            <person name="Dyhrman S.T."/>
            <person name="Wilhelm S.W."/>
            <person name="Salamov A."/>
            <person name="Lobanov A.V."/>
            <person name="Zhang Y."/>
            <person name="Collier J.L."/>
            <person name="Wurch L.L."/>
            <person name="Kustka A.B."/>
            <person name="Dill B.D."/>
            <person name="Shah M."/>
            <person name="VerBerkmoes N.C."/>
            <person name="Kuo A."/>
            <person name="Terry A."/>
            <person name="Pangilinan J."/>
            <person name="Lindquist E.A."/>
            <person name="Lucas S."/>
            <person name="Paulsen I.T."/>
            <person name="Hattenrath-Lehmann T.K."/>
            <person name="Talmage S.C."/>
            <person name="Walker E.A."/>
            <person name="Koch F."/>
            <person name="Burson A.M."/>
            <person name="Marcoval M.A."/>
            <person name="Tang Y.Z."/>
            <person name="Lecleir G.R."/>
            <person name="Coyne K.J."/>
            <person name="Berg G.M."/>
            <person name="Bertrand E.M."/>
            <person name="Saito M.A."/>
            <person name="Gladyshev V.N."/>
            <person name="Grigoriev I.V."/>
        </authorList>
    </citation>
    <scope>NUCLEOTIDE SEQUENCE [LARGE SCALE GENOMIC DNA]</scope>
    <source>
        <strain evidence="3">CCMP 1984</strain>
    </source>
</reference>
<dbReference type="InterPro" id="IPR036278">
    <property type="entry name" value="Sialidase_sf"/>
</dbReference>
<evidence type="ECO:0000313" key="3">
    <source>
        <dbReference type="Proteomes" id="UP000002729"/>
    </source>
</evidence>
<dbReference type="InterPro" id="IPR017853">
    <property type="entry name" value="GH"/>
</dbReference>
<dbReference type="OrthoDB" id="204216at2759"/>
<dbReference type="CDD" id="cd15482">
    <property type="entry name" value="Sialidase_non-viral"/>
    <property type="match status" value="1"/>
</dbReference>
<proteinExistence type="predicted"/>
<keyword evidence="1" id="KW-0732">Signal</keyword>